<dbReference type="PANTHER" id="PTHR14499">
    <property type="entry name" value="POTASSIUM CHANNEL TETRAMERIZATION DOMAIN-CONTAINING"/>
    <property type="match status" value="1"/>
</dbReference>
<evidence type="ECO:0000259" key="1">
    <source>
        <dbReference type="Pfam" id="PF02214"/>
    </source>
</evidence>
<protein>
    <submittedName>
        <fullName evidence="2">KCD19 protein</fullName>
    </submittedName>
</protein>
<proteinExistence type="predicted"/>
<keyword evidence="3" id="KW-1185">Reference proteome</keyword>
<dbReference type="EMBL" id="JAAWVO010053459">
    <property type="protein sequence ID" value="MBN3321079.1"/>
    <property type="molecule type" value="Genomic_DNA"/>
</dbReference>
<dbReference type="Pfam" id="PF02214">
    <property type="entry name" value="BTB_2"/>
    <property type="match status" value="1"/>
</dbReference>
<evidence type="ECO:0000313" key="3">
    <source>
        <dbReference type="Proteomes" id="UP000736164"/>
    </source>
</evidence>
<dbReference type="Gene3D" id="3.30.710.10">
    <property type="entry name" value="Potassium Channel Kv1.1, Chain A"/>
    <property type="match status" value="1"/>
</dbReference>
<dbReference type="SUPFAM" id="SSF54695">
    <property type="entry name" value="POZ domain"/>
    <property type="match status" value="2"/>
</dbReference>
<comment type="caution">
    <text evidence="2">The sequence shown here is derived from an EMBL/GenBank/DDBJ whole genome shotgun (WGS) entry which is preliminary data.</text>
</comment>
<dbReference type="InterPro" id="IPR003131">
    <property type="entry name" value="T1-type_BTB"/>
</dbReference>
<feature type="domain" description="Potassium channel tetramerisation-type BTB" evidence="1">
    <location>
        <begin position="13"/>
        <end position="92"/>
    </location>
</feature>
<organism evidence="2 3">
    <name type="scientific">Atractosteus spatula</name>
    <name type="common">Alligator gar</name>
    <name type="synonym">Lepisosteus spatula</name>
    <dbReference type="NCBI Taxonomy" id="7917"/>
    <lineage>
        <taxon>Eukaryota</taxon>
        <taxon>Metazoa</taxon>
        <taxon>Chordata</taxon>
        <taxon>Craniata</taxon>
        <taxon>Vertebrata</taxon>
        <taxon>Euteleostomi</taxon>
        <taxon>Actinopterygii</taxon>
        <taxon>Neopterygii</taxon>
        <taxon>Holostei</taxon>
        <taxon>Semionotiformes</taxon>
        <taxon>Lepisosteidae</taxon>
        <taxon>Atractosteus</taxon>
    </lineage>
</organism>
<dbReference type="GO" id="GO:0051260">
    <property type="term" value="P:protein homooligomerization"/>
    <property type="evidence" value="ECO:0007669"/>
    <property type="project" value="InterPro"/>
</dbReference>
<dbReference type="Proteomes" id="UP000736164">
    <property type="component" value="Unassembled WGS sequence"/>
</dbReference>
<dbReference type="AlphaFoldDB" id="A0A8J7TF13"/>
<dbReference type="CDD" id="cd18373">
    <property type="entry name" value="BTB1_POZ_KCTD19"/>
    <property type="match status" value="1"/>
</dbReference>
<name>A0A8J7TF13_ATRSP</name>
<evidence type="ECO:0000313" key="2">
    <source>
        <dbReference type="EMBL" id="MBN3321079.1"/>
    </source>
</evidence>
<sequence>MAGERRPERCSLVNVGGCFFSIPVSRLALFQESPLWRTTLVLNEDCRVFVDRDGCTFRHVHYYIHTAKLASSCISDINLLSEQAAFLQLTPLQQALDNPQSGKHLLPARPVEIQITERAAPNYWKTRICNTRQVEPMRSPASTINDAVPLGLVGTPLLDSDEEVHFCFLLLDLVRQHPGLVTQGSLLWLSKDIALIECGSQQFRFIDNFLHTGKILMPETFNDHEALNKEADLMGIPEFKNSSVNLAAQPLYALTFDLLVKYPDSALGQIHVDSNLEGSKLYITGTGVVFQHVQNWLGTCRLPLMENVSQLYGLCQYLDRQGVVYQALREAVWE</sequence>
<accession>A0A8J7TF13</accession>
<feature type="non-terminal residue" evidence="2">
    <location>
        <position position="1"/>
    </location>
</feature>
<gene>
    <name evidence="2" type="primary">Kctd19</name>
    <name evidence="2" type="ORF">GTO95_0009779</name>
</gene>
<dbReference type="PANTHER" id="PTHR14499:SF10">
    <property type="entry name" value="BTB_POZ DOMAIN-CONTAINING PROTEIN KCTD6"/>
    <property type="match status" value="1"/>
</dbReference>
<reference evidence="2" key="1">
    <citation type="journal article" date="2021" name="Cell">
        <title>Tracing the genetic footprints of vertebrate landing in non-teleost ray-finned fishes.</title>
        <authorList>
            <person name="Bi X."/>
            <person name="Wang K."/>
            <person name="Yang L."/>
            <person name="Pan H."/>
            <person name="Jiang H."/>
            <person name="Wei Q."/>
            <person name="Fang M."/>
            <person name="Yu H."/>
            <person name="Zhu C."/>
            <person name="Cai Y."/>
            <person name="He Y."/>
            <person name="Gan X."/>
            <person name="Zeng H."/>
            <person name="Yu D."/>
            <person name="Zhu Y."/>
            <person name="Jiang H."/>
            <person name="Qiu Q."/>
            <person name="Yang H."/>
            <person name="Zhang Y.E."/>
            <person name="Wang W."/>
            <person name="Zhu M."/>
            <person name="He S."/>
            <person name="Zhang G."/>
        </authorList>
    </citation>
    <scope>NUCLEOTIDE SEQUENCE</scope>
    <source>
        <strain evidence="2">Allg_001</strain>
    </source>
</reference>
<dbReference type="InterPro" id="IPR011333">
    <property type="entry name" value="SKP1/BTB/POZ_sf"/>
</dbReference>
<feature type="non-terminal residue" evidence="2">
    <location>
        <position position="334"/>
    </location>
</feature>